<dbReference type="PANTHER" id="PTHR42957:SF1">
    <property type="entry name" value="HELICASE MJ1565-RELATED"/>
    <property type="match status" value="1"/>
</dbReference>
<dbReference type="InterPro" id="IPR002789">
    <property type="entry name" value="HerA_central"/>
</dbReference>
<dbReference type="CDD" id="cd01127">
    <property type="entry name" value="TrwB_TraG_TraD_VirD4"/>
    <property type="match status" value="1"/>
</dbReference>
<evidence type="ECO:0000259" key="1">
    <source>
        <dbReference type="Pfam" id="PF01935"/>
    </source>
</evidence>
<keyword evidence="2" id="KW-0067">ATP-binding</keyword>
<gene>
    <name evidence="2" type="ORF">F7O97_11005</name>
</gene>
<dbReference type="InterPro" id="IPR027417">
    <property type="entry name" value="P-loop_NTPase"/>
</dbReference>
<dbReference type="SUPFAM" id="SSF52540">
    <property type="entry name" value="P-loop containing nucleoside triphosphate hydrolases"/>
    <property type="match status" value="1"/>
</dbReference>
<organism evidence="2">
    <name type="scientific">Pseudomonas aeruginosa</name>
    <dbReference type="NCBI Taxonomy" id="287"/>
    <lineage>
        <taxon>Bacteria</taxon>
        <taxon>Pseudomonadati</taxon>
        <taxon>Pseudomonadota</taxon>
        <taxon>Gammaproteobacteria</taxon>
        <taxon>Pseudomonadales</taxon>
        <taxon>Pseudomonadaceae</taxon>
        <taxon>Pseudomonas</taxon>
    </lineage>
</organism>
<feature type="domain" description="Helicase HerA central" evidence="1">
    <location>
        <begin position="155"/>
        <end position="277"/>
    </location>
</feature>
<dbReference type="Pfam" id="PF01935">
    <property type="entry name" value="DUF87"/>
    <property type="match status" value="1"/>
</dbReference>
<proteinExistence type="predicted"/>
<protein>
    <submittedName>
        <fullName evidence="2">ATP-binding protein</fullName>
    </submittedName>
</protein>
<dbReference type="InterPro" id="IPR008571">
    <property type="entry name" value="HerA-like"/>
</dbReference>
<reference evidence="2" key="1">
    <citation type="submission" date="2019-09" db="EMBL/GenBank/DDBJ databases">
        <title>Whole genome sequence analysis of bacterial isolates in patients.</title>
        <authorList>
            <person name="Jeong K.C."/>
        </authorList>
    </citation>
    <scope>NUCLEOTIDE SEQUENCE</scope>
    <source>
        <strain evidence="2">KCJ3K105</strain>
    </source>
</reference>
<comment type="caution">
    <text evidence="2">The sequence shown here is derived from an EMBL/GenBank/DDBJ whole genome shotgun (WGS) entry which is preliminary data.</text>
</comment>
<sequence>MINLDDEFPKGLLRPELFLGVASSISARSVSVNLSSAGQPSGSHYSGGRYGRGEVGEFILIEGQQNILLGRITEVKLREPERRSIRSDYVGREELDAIGQIQLLGCISMHDLRVTAGVDAYPRLGDRIYAAPHHYISLLPLLMERKGDEPAITLELGHIDPAGESKVFVKPEKLFGRHCAILGATGGGKSWTTAKIIEECIKHQAKIILLDATGEYHGFSGELIKNCHLGSVVTKAENSEECSLPPSSFVESDFIALFEPSGKIQGPKLRAAIESLRLVQIDASLANDGILVKEHKEKLPILRALAKHADKVQNPSQPFNVKLLPRQLIAECVQDYGDANWKGRNDQEVGWCAALIARINNIFKSPVFNCVFSANARPSVTSKIDEFLSDNHRLLRICLSGIGHEFKAREIIANTIGRFLLGKARAGGFRDTPVIVIVDEAHNFLGRYAGAEDHLAKLDSFEIIAKEGRKYGLNICLATQRPRDITEGVLSQMGTLIVHRLTNEQDRQVVERACGEIDRAASAFLPNLRPGEAAIIGVDFPIPLTIQIQKPITKPQSEGPNYQKKWAIKPS</sequence>
<dbReference type="GO" id="GO:0005524">
    <property type="term" value="F:ATP binding"/>
    <property type="evidence" value="ECO:0007669"/>
    <property type="project" value="UniProtKB-KW"/>
</dbReference>
<evidence type="ECO:0000313" key="2">
    <source>
        <dbReference type="EMBL" id="KAB0765219.1"/>
    </source>
</evidence>
<keyword evidence="2" id="KW-0547">Nucleotide-binding</keyword>
<dbReference type="PANTHER" id="PTHR42957">
    <property type="entry name" value="HELICASE MJ1565-RELATED"/>
    <property type="match status" value="1"/>
</dbReference>
<dbReference type="RefSeq" id="WP_151129861.1">
    <property type="nucleotide sequence ID" value="NZ_JACYEF010000017.1"/>
</dbReference>
<dbReference type="Gene3D" id="3.40.50.300">
    <property type="entry name" value="P-loop containing nucleotide triphosphate hydrolases"/>
    <property type="match status" value="2"/>
</dbReference>
<dbReference type="EMBL" id="VZIV01000018">
    <property type="protein sequence ID" value="KAB0765219.1"/>
    <property type="molecule type" value="Genomic_DNA"/>
</dbReference>
<accession>A0A643J1L6</accession>
<dbReference type="AlphaFoldDB" id="A0A643J1L6"/>
<name>A0A643J1L6_PSEAI</name>